<accession>A0A9W6R8P6</accession>
<evidence type="ECO:0000256" key="2">
    <source>
        <dbReference type="ARBA" id="ARBA00023315"/>
    </source>
</evidence>
<dbReference type="Proteomes" id="UP001165136">
    <property type="component" value="Unassembled WGS sequence"/>
</dbReference>
<dbReference type="InterPro" id="IPR050680">
    <property type="entry name" value="YpeA/RimI_acetyltransf"/>
</dbReference>
<dbReference type="AlphaFoldDB" id="A0A9W6R8P6"/>
<protein>
    <recommendedName>
        <fullName evidence="3">N-acetyltransferase domain-containing protein</fullName>
    </recommendedName>
</protein>
<feature type="domain" description="N-acetyltransferase" evidence="3">
    <location>
        <begin position="43"/>
        <end position="201"/>
    </location>
</feature>
<dbReference type="PANTHER" id="PTHR43420:SF47">
    <property type="entry name" value="N-ACETYLTRANSFERASE DOMAIN-CONTAINING PROTEIN"/>
    <property type="match status" value="1"/>
</dbReference>
<comment type="caution">
    <text evidence="4">The sequence shown here is derived from an EMBL/GenBank/DDBJ whole genome shotgun (WGS) entry which is preliminary data.</text>
</comment>
<dbReference type="InterPro" id="IPR016181">
    <property type="entry name" value="Acyl_CoA_acyltransferase"/>
</dbReference>
<dbReference type="PANTHER" id="PTHR43420">
    <property type="entry name" value="ACETYLTRANSFERASE"/>
    <property type="match status" value="1"/>
</dbReference>
<keyword evidence="1" id="KW-0808">Transferase</keyword>
<keyword evidence="2" id="KW-0012">Acyltransferase</keyword>
<keyword evidence="5" id="KW-1185">Reference proteome</keyword>
<dbReference type="CDD" id="cd04301">
    <property type="entry name" value="NAT_SF"/>
    <property type="match status" value="1"/>
</dbReference>
<reference evidence="4" key="1">
    <citation type="submission" date="2023-03" db="EMBL/GenBank/DDBJ databases">
        <title>Amycolatopsis taiwanensis NBRC 103393.</title>
        <authorList>
            <person name="Ichikawa N."/>
            <person name="Sato H."/>
            <person name="Tonouchi N."/>
        </authorList>
    </citation>
    <scope>NUCLEOTIDE SEQUENCE</scope>
    <source>
        <strain evidence="4">NBRC 103393</strain>
    </source>
</reference>
<evidence type="ECO:0000313" key="4">
    <source>
        <dbReference type="EMBL" id="GLY69490.1"/>
    </source>
</evidence>
<sequence>MPAYESGDRFGFGCGLCCRNLVWPVQDQVCPLRENTVESSAEPVVRDAEHDDVAAIRRFGEAHIRPHYAPLIGAAAADEQVRSWWNEAHIGAAVAGGLVVVADADGHLVGVGQRGRSGGDHVVYKLYVHPRHRGNGLGPRLLDALIRQLPADADRLYIEHFVANERAGAFYEREGFTVEKVEPSPTGDPALGVVWRVRPLATFAKTSGRA</sequence>
<dbReference type="SUPFAM" id="SSF55729">
    <property type="entry name" value="Acyl-CoA N-acyltransferases (Nat)"/>
    <property type="match status" value="1"/>
</dbReference>
<dbReference type="GO" id="GO:0016747">
    <property type="term" value="F:acyltransferase activity, transferring groups other than amino-acyl groups"/>
    <property type="evidence" value="ECO:0007669"/>
    <property type="project" value="InterPro"/>
</dbReference>
<dbReference type="InterPro" id="IPR000182">
    <property type="entry name" value="GNAT_dom"/>
</dbReference>
<dbReference type="Pfam" id="PF13508">
    <property type="entry name" value="Acetyltransf_7"/>
    <property type="match status" value="1"/>
</dbReference>
<dbReference type="PROSITE" id="PS51186">
    <property type="entry name" value="GNAT"/>
    <property type="match status" value="1"/>
</dbReference>
<organism evidence="4 5">
    <name type="scientific">Amycolatopsis taiwanensis</name>
    <dbReference type="NCBI Taxonomy" id="342230"/>
    <lineage>
        <taxon>Bacteria</taxon>
        <taxon>Bacillati</taxon>
        <taxon>Actinomycetota</taxon>
        <taxon>Actinomycetes</taxon>
        <taxon>Pseudonocardiales</taxon>
        <taxon>Pseudonocardiaceae</taxon>
        <taxon>Amycolatopsis</taxon>
    </lineage>
</organism>
<evidence type="ECO:0000256" key="1">
    <source>
        <dbReference type="ARBA" id="ARBA00022679"/>
    </source>
</evidence>
<proteinExistence type="predicted"/>
<gene>
    <name evidence="4" type="ORF">Atai01_61090</name>
</gene>
<name>A0A9W6R8P6_9PSEU</name>
<dbReference type="Gene3D" id="3.40.630.30">
    <property type="match status" value="1"/>
</dbReference>
<dbReference type="EMBL" id="BSTI01000016">
    <property type="protein sequence ID" value="GLY69490.1"/>
    <property type="molecule type" value="Genomic_DNA"/>
</dbReference>
<evidence type="ECO:0000313" key="5">
    <source>
        <dbReference type="Proteomes" id="UP001165136"/>
    </source>
</evidence>
<evidence type="ECO:0000259" key="3">
    <source>
        <dbReference type="PROSITE" id="PS51186"/>
    </source>
</evidence>